<dbReference type="EMBL" id="CZRL01000124">
    <property type="protein sequence ID" value="CUS55220.1"/>
    <property type="molecule type" value="Genomic_DNA"/>
</dbReference>
<accession>A0A160TUX7</accession>
<organism evidence="1">
    <name type="scientific">hydrothermal vent metagenome</name>
    <dbReference type="NCBI Taxonomy" id="652676"/>
    <lineage>
        <taxon>unclassified sequences</taxon>
        <taxon>metagenomes</taxon>
        <taxon>ecological metagenomes</taxon>
    </lineage>
</organism>
<name>A0A160TUX7_9ZZZZ</name>
<proteinExistence type="predicted"/>
<evidence type="ECO:0008006" key="2">
    <source>
        <dbReference type="Google" id="ProtNLM"/>
    </source>
</evidence>
<reference evidence="1" key="1">
    <citation type="submission" date="2015-10" db="EMBL/GenBank/DDBJ databases">
        <authorList>
            <person name="Gilbert D.G."/>
        </authorList>
    </citation>
    <scope>NUCLEOTIDE SEQUENCE</scope>
</reference>
<sequence>MSIAADNIDRWTVVDTLREGGGTRARVLRVNLGDRDAVLKDHAGCDPLFSMLLGRILARRESKALRCLSSIDGVPLLIGRRGSRALLMEWFSASPFKTLQRDTEFWKRFFITLEQRLAAIHQLGVAHCDLRSLNNVLVNDRGEVFIVDFVACFFEGRRWNLLSRAVFRRFCRVDRDAVLKLKQQVAPELLSDEQRNRIKHVGWFARGARNTGKLIRRLSRILLTR</sequence>
<dbReference type="Gene3D" id="1.10.510.10">
    <property type="entry name" value="Transferase(Phosphotransferase) domain 1"/>
    <property type="match status" value="1"/>
</dbReference>
<gene>
    <name evidence="1" type="ORF">MGWOODY_XGa439</name>
</gene>
<dbReference type="InterPro" id="IPR011009">
    <property type="entry name" value="Kinase-like_dom_sf"/>
</dbReference>
<dbReference type="AlphaFoldDB" id="A0A160TUX7"/>
<evidence type="ECO:0000313" key="1">
    <source>
        <dbReference type="EMBL" id="CUS55220.1"/>
    </source>
</evidence>
<dbReference type="SUPFAM" id="SSF56112">
    <property type="entry name" value="Protein kinase-like (PK-like)"/>
    <property type="match status" value="1"/>
</dbReference>
<protein>
    <recommendedName>
        <fullName evidence="2">Serine/threonine protein kinase</fullName>
    </recommendedName>
</protein>